<evidence type="ECO:0000313" key="2">
    <source>
        <dbReference type="EMBL" id="GMN31345.1"/>
    </source>
</evidence>
<reference evidence="2" key="1">
    <citation type="submission" date="2023-07" db="EMBL/GenBank/DDBJ databases">
        <title>draft genome sequence of fig (Ficus carica).</title>
        <authorList>
            <person name="Takahashi T."/>
            <person name="Nishimura K."/>
        </authorList>
    </citation>
    <scope>NUCLEOTIDE SEQUENCE</scope>
</reference>
<evidence type="ECO:0000256" key="1">
    <source>
        <dbReference type="SAM" id="Phobius"/>
    </source>
</evidence>
<keyword evidence="1" id="KW-1133">Transmembrane helix</keyword>
<gene>
    <name evidence="2" type="ORF">TIFTF001_046507</name>
</gene>
<accession>A0AA88CTS5</accession>
<protein>
    <submittedName>
        <fullName evidence="2">Uncharacterized protein</fullName>
    </submittedName>
</protein>
<keyword evidence="1" id="KW-0812">Transmembrane</keyword>
<sequence>MACSVGVDFSAKLMASLAKNFEDEYLKEDNLSLRNLTLLLSYLFIFGVFSR</sequence>
<keyword evidence="1" id="KW-0472">Membrane</keyword>
<name>A0AA88CTS5_FICCA</name>
<proteinExistence type="predicted"/>
<feature type="transmembrane region" description="Helical" evidence="1">
    <location>
        <begin position="31"/>
        <end position="49"/>
    </location>
</feature>
<dbReference type="Proteomes" id="UP001187192">
    <property type="component" value="Unassembled WGS sequence"/>
</dbReference>
<dbReference type="AlphaFoldDB" id="A0AA88CTS5"/>
<keyword evidence="3" id="KW-1185">Reference proteome</keyword>
<organism evidence="2 3">
    <name type="scientific">Ficus carica</name>
    <name type="common">Common fig</name>
    <dbReference type="NCBI Taxonomy" id="3494"/>
    <lineage>
        <taxon>Eukaryota</taxon>
        <taxon>Viridiplantae</taxon>
        <taxon>Streptophyta</taxon>
        <taxon>Embryophyta</taxon>
        <taxon>Tracheophyta</taxon>
        <taxon>Spermatophyta</taxon>
        <taxon>Magnoliopsida</taxon>
        <taxon>eudicotyledons</taxon>
        <taxon>Gunneridae</taxon>
        <taxon>Pentapetalae</taxon>
        <taxon>rosids</taxon>
        <taxon>fabids</taxon>
        <taxon>Rosales</taxon>
        <taxon>Moraceae</taxon>
        <taxon>Ficeae</taxon>
        <taxon>Ficus</taxon>
    </lineage>
</organism>
<comment type="caution">
    <text evidence="2">The sequence shown here is derived from an EMBL/GenBank/DDBJ whole genome shotgun (WGS) entry which is preliminary data.</text>
</comment>
<dbReference type="Gene3D" id="1.25.40.180">
    <property type="match status" value="1"/>
</dbReference>
<dbReference type="EMBL" id="BTGU01004727">
    <property type="protein sequence ID" value="GMN31345.1"/>
    <property type="molecule type" value="Genomic_DNA"/>
</dbReference>
<evidence type="ECO:0000313" key="3">
    <source>
        <dbReference type="Proteomes" id="UP001187192"/>
    </source>
</evidence>